<keyword evidence="4" id="KW-0804">Transcription</keyword>
<sequence>MAEKEQFNDIYNKHYNKVFRLCKGYFCGDISLASDAAQEIFIKVWEKLDTFRNESSISTWIYRITVNTCLLYLRKSSSKKEIRTESLPQLVTETYSNEKDEQLQQMYQCIQKLEETNKMIILMTLDGIEYPEISKVIGITEETLRVRIHRIKKSLTQCVQNENI</sequence>
<protein>
    <submittedName>
        <fullName evidence="7">RNA polymerase subunit sigma</fullName>
    </submittedName>
</protein>
<dbReference type="Pfam" id="PF08281">
    <property type="entry name" value="Sigma70_r4_2"/>
    <property type="match status" value="1"/>
</dbReference>
<evidence type="ECO:0000256" key="2">
    <source>
        <dbReference type="ARBA" id="ARBA00023015"/>
    </source>
</evidence>
<comment type="similarity">
    <text evidence="1">Belongs to the sigma-70 factor family. ECF subfamily.</text>
</comment>
<dbReference type="PANTHER" id="PTHR43133:SF45">
    <property type="entry name" value="RNA POLYMERASE ECF-TYPE SIGMA FACTOR"/>
    <property type="match status" value="1"/>
</dbReference>
<dbReference type="NCBIfam" id="TIGR02937">
    <property type="entry name" value="sigma70-ECF"/>
    <property type="match status" value="1"/>
</dbReference>
<dbReference type="Pfam" id="PF04542">
    <property type="entry name" value="Sigma70_r2"/>
    <property type="match status" value="1"/>
</dbReference>
<evidence type="ECO:0000256" key="1">
    <source>
        <dbReference type="ARBA" id="ARBA00010641"/>
    </source>
</evidence>
<dbReference type="SUPFAM" id="SSF88659">
    <property type="entry name" value="Sigma3 and sigma4 domains of RNA polymerase sigma factors"/>
    <property type="match status" value="1"/>
</dbReference>
<dbReference type="RefSeq" id="WP_089052776.1">
    <property type="nucleotide sequence ID" value="NZ_MUHA01000004.1"/>
</dbReference>
<name>A0A226I973_9FLAO</name>
<gene>
    <name evidence="7" type="ORF">B0A75_02800</name>
</gene>
<dbReference type="Gene3D" id="1.10.10.10">
    <property type="entry name" value="Winged helix-like DNA-binding domain superfamily/Winged helix DNA-binding domain"/>
    <property type="match status" value="1"/>
</dbReference>
<dbReference type="SUPFAM" id="SSF88946">
    <property type="entry name" value="Sigma2 domain of RNA polymerase sigma factors"/>
    <property type="match status" value="1"/>
</dbReference>
<feature type="domain" description="RNA polymerase sigma-70 region 2" evidence="5">
    <location>
        <begin position="10"/>
        <end position="77"/>
    </location>
</feature>
<dbReference type="InterPro" id="IPR013324">
    <property type="entry name" value="RNA_pol_sigma_r3/r4-like"/>
</dbReference>
<comment type="caution">
    <text evidence="7">The sequence shown here is derived from an EMBL/GenBank/DDBJ whole genome shotgun (WGS) entry which is preliminary data.</text>
</comment>
<keyword evidence="8" id="KW-1185">Reference proteome</keyword>
<dbReference type="PANTHER" id="PTHR43133">
    <property type="entry name" value="RNA POLYMERASE ECF-TYPE SIGMA FACTO"/>
    <property type="match status" value="1"/>
</dbReference>
<evidence type="ECO:0000256" key="3">
    <source>
        <dbReference type="ARBA" id="ARBA00023082"/>
    </source>
</evidence>
<dbReference type="Proteomes" id="UP000198336">
    <property type="component" value="Unassembled WGS sequence"/>
</dbReference>
<dbReference type="GO" id="GO:0003677">
    <property type="term" value="F:DNA binding"/>
    <property type="evidence" value="ECO:0007669"/>
    <property type="project" value="InterPro"/>
</dbReference>
<dbReference type="AlphaFoldDB" id="A0A226I973"/>
<proteinExistence type="inferred from homology"/>
<dbReference type="GO" id="GO:0016987">
    <property type="term" value="F:sigma factor activity"/>
    <property type="evidence" value="ECO:0007669"/>
    <property type="project" value="UniProtKB-KW"/>
</dbReference>
<dbReference type="GO" id="GO:0006352">
    <property type="term" value="P:DNA-templated transcription initiation"/>
    <property type="evidence" value="ECO:0007669"/>
    <property type="project" value="InterPro"/>
</dbReference>
<dbReference type="InterPro" id="IPR039425">
    <property type="entry name" value="RNA_pol_sigma-70-like"/>
</dbReference>
<dbReference type="InterPro" id="IPR007627">
    <property type="entry name" value="RNA_pol_sigma70_r2"/>
</dbReference>
<accession>A0A226I973</accession>
<evidence type="ECO:0000259" key="6">
    <source>
        <dbReference type="Pfam" id="PF08281"/>
    </source>
</evidence>
<dbReference type="InterPro" id="IPR013325">
    <property type="entry name" value="RNA_pol_sigma_r2"/>
</dbReference>
<evidence type="ECO:0000256" key="4">
    <source>
        <dbReference type="ARBA" id="ARBA00023163"/>
    </source>
</evidence>
<evidence type="ECO:0000259" key="5">
    <source>
        <dbReference type="Pfam" id="PF04542"/>
    </source>
</evidence>
<dbReference type="EMBL" id="MUHA01000004">
    <property type="protein sequence ID" value="OXB02569.1"/>
    <property type="molecule type" value="Genomic_DNA"/>
</dbReference>
<dbReference type="InterPro" id="IPR036388">
    <property type="entry name" value="WH-like_DNA-bd_sf"/>
</dbReference>
<keyword evidence="3" id="KW-0731">Sigma factor</keyword>
<keyword evidence="2" id="KW-0805">Transcription regulation</keyword>
<feature type="domain" description="RNA polymerase sigma factor 70 region 4 type 2" evidence="6">
    <location>
        <begin position="104"/>
        <end position="155"/>
    </location>
</feature>
<organism evidence="7 8">
    <name type="scientific">Flavobacterium oncorhynchi</name>
    <dbReference type="NCBI Taxonomy" id="728056"/>
    <lineage>
        <taxon>Bacteria</taxon>
        <taxon>Pseudomonadati</taxon>
        <taxon>Bacteroidota</taxon>
        <taxon>Flavobacteriia</taxon>
        <taxon>Flavobacteriales</taxon>
        <taxon>Flavobacteriaceae</taxon>
        <taxon>Flavobacterium</taxon>
    </lineage>
</organism>
<evidence type="ECO:0000313" key="7">
    <source>
        <dbReference type="EMBL" id="OXB02569.1"/>
    </source>
</evidence>
<evidence type="ECO:0000313" key="8">
    <source>
        <dbReference type="Proteomes" id="UP000198336"/>
    </source>
</evidence>
<reference evidence="7 8" key="1">
    <citation type="submission" date="2016-11" db="EMBL/GenBank/DDBJ databases">
        <title>Whole genomes of Flavobacteriaceae.</title>
        <authorList>
            <person name="Stine C."/>
            <person name="Li C."/>
            <person name="Tadesse D."/>
        </authorList>
    </citation>
    <scope>NUCLEOTIDE SEQUENCE [LARGE SCALE GENOMIC DNA]</scope>
    <source>
        <strain evidence="7 8">CCUG 59446</strain>
    </source>
</reference>
<dbReference type="InterPro" id="IPR014284">
    <property type="entry name" value="RNA_pol_sigma-70_dom"/>
</dbReference>
<dbReference type="Gene3D" id="1.10.1740.10">
    <property type="match status" value="1"/>
</dbReference>
<dbReference type="InterPro" id="IPR013249">
    <property type="entry name" value="RNA_pol_sigma70_r4_t2"/>
</dbReference>